<dbReference type="WBParaSite" id="SVE_0860600.1">
    <property type="protein sequence ID" value="SVE_0860600.1"/>
    <property type="gene ID" value="SVE_0860600"/>
</dbReference>
<dbReference type="STRING" id="75913.A0A0K0FI87"/>
<organism evidence="1 2">
    <name type="scientific">Strongyloides venezuelensis</name>
    <name type="common">Threadworm</name>
    <dbReference type="NCBI Taxonomy" id="75913"/>
    <lineage>
        <taxon>Eukaryota</taxon>
        <taxon>Metazoa</taxon>
        <taxon>Ecdysozoa</taxon>
        <taxon>Nematoda</taxon>
        <taxon>Chromadorea</taxon>
        <taxon>Rhabditida</taxon>
        <taxon>Tylenchina</taxon>
        <taxon>Panagrolaimomorpha</taxon>
        <taxon>Strongyloidoidea</taxon>
        <taxon>Strongyloididae</taxon>
        <taxon>Strongyloides</taxon>
    </lineage>
</organism>
<evidence type="ECO:0000313" key="2">
    <source>
        <dbReference type="WBParaSite" id="SVE_0860600.1"/>
    </source>
</evidence>
<keyword evidence="1" id="KW-1185">Reference proteome</keyword>
<evidence type="ECO:0000313" key="1">
    <source>
        <dbReference type="Proteomes" id="UP000035680"/>
    </source>
</evidence>
<reference evidence="2" key="2">
    <citation type="submission" date="2015-08" db="UniProtKB">
        <authorList>
            <consortium name="WormBaseParasite"/>
        </authorList>
    </citation>
    <scope>IDENTIFICATION</scope>
</reference>
<sequence length="176" mass="20627">MAIFTNECTSNIINTNAPGLIIDYELKQEFFISPIHKFTCSNESNDCFRSELNRITKLLLRIYSIDSTYPYLKAIIESKERYENEMKDDRFEVERACEKFRLLYSNIPTPLESSHIQSSDLRKRKKMNDINFCDRKIPKIVNINESVALTNNELCAIEKMMVDYRESLKGPISFSK</sequence>
<name>A0A0K0FI87_STRVS</name>
<dbReference type="AlphaFoldDB" id="A0A0K0FI87"/>
<dbReference type="Proteomes" id="UP000035680">
    <property type="component" value="Unassembled WGS sequence"/>
</dbReference>
<proteinExistence type="predicted"/>
<protein>
    <submittedName>
        <fullName evidence="2">Uncharacterized protein</fullName>
    </submittedName>
</protein>
<accession>A0A0K0FI87</accession>
<reference evidence="1" key="1">
    <citation type="submission" date="2014-07" db="EMBL/GenBank/DDBJ databases">
        <authorList>
            <person name="Martin A.A"/>
            <person name="De Silva N."/>
        </authorList>
    </citation>
    <scope>NUCLEOTIDE SEQUENCE</scope>
</reference>